<gene>
    <name evidence="3" type="ORF">PEVE_00000597</name>
</gene>
<dbReference type="PROSITE" id="PS50004">
    <property type="entry name" value="C2"/>
    <property type="match status" value="1"/>
</dbReference>
<evidence type="ECO:0000313" key="3">
    <source>
        <dbReference type="EMBL" id="CAH3151907.1"/>
    </source>
</evidence>
<feature type="domain" description="C2" evidence="2">
    <location>
        <begin position="128"/>
        <end position="273"/>
    </location>
</feature>
<evidence type="ECO:0000259" key="2">
    <source>
        <dbReference type="PROSITE" id="PS50004"/>
    </source>
</evidence>
<evidence type="ECO:0000313" key="4">
    <source>
        <dbReference type="Proteomes" id="UP001159427"/>
    </source>
</evidence>
<keyword evidence="4" id="KW-1185">Reference proteome</keyword>
<organism evidence="3 4">
    <name type="scientific">Porites evermanni</name>
    <dbReference type="NCBI Taxonomy" id="104178"/>
    <lineage>
        <taxon>Eukaryota</taxon>
        <taxon>Metazoa</taxon>
        <taxon>Cnidaria</taxon>
        <taxon>Anthozoa</taxon>
        <taxon>Hexacorallia</taxon>
        <taxon>Scleractinia</taxon>
        <taxon>Fungiina</taxon>
        <taxon>Poritidae</taxon>
        <taxon>Porites</taxon>
    </lineage>
</organism>
<dbReference type="InterPro" id="IPR000008">
    <property type="entry name" value="C2_dom"/>
</dbReference>
<name>A0ABN8PVU1_9CNID</name>
<protein>
    <recommendedName>
        <fullName evidence="2">C2 domain-containing protein</fullName>
    </recommendedName>
</protein>
<accession>A0ABN8PVU1</accession>
<proteinExistence type="predicted"/>
<comment type="caution">
    <text evidence="3">The sequence shown here is derived from an EMBL/GenBank/DDBJ whole genome shotgun (WGS) entry which is preliminary data.</text>
</comment>
<dbReference type="PANTHER" id="PTHR10024">
    <property type="entry name" value="SYNAPTOTAGMIN"/>
    <property type="match status" value="1"/>
</dbReference>
<dbReference type="InterPro" id="IPR035892">
    <property type="entry name" value="C2_domain_sf"/>
</dbReference>
<feature type="compositionally biased region" description="Polar residues" evidence="1">
    <location>
        <begin position="1"/>
        <end position="13"/>
    </location>
</feature>
<dbReference type="Pfam" id="PF00168">
    <property type="entry name" value="C2"/>
    <property type="match status" value="1"/>
</dbReference>
<dbReference type="Proteomes" id="UP001159427">
    <property type="component" value="Unassembled WGS sequence"/>
</dbReference>
<reference evidence="3 4" key="1">
    <citation type="submission" date="2022-05" db="EMBL/GenBank/DDBJ databases">
        <authorList>
            <consortium name="Genoscope - CEA"/>
            <person name="William W."/>
        </authorList>
    </citation>
    <scope>NUCLEOTIDE SEQUENCE [LARGE SCALE GENOMIC DNA]</scope>
</reference>
<evidence type="ECO:0000256" key="1">
    <source>
        <dbReference type="SAM" id="MobiDB-lite"/>
    </source>
</evidence>
<feature type="region of interest" description="Disordered" evidence="1">
    <location>
        <begin position="1"/>
        <end position="23"/>
    </location>
</feature>
<sequence>MGNSKCKQSHSSVFENEEEEETWFEWMESTNERNQTSVAPRTHPLPVQPLAFQADLLERSKSVRSKPALYFFSDGNVLRGLHKAGSENDRISEESALRIENNNSLRKNEEAVMVEDEAVYSPIFPDFPAGEVNVSLSFDQGTSRLRVSIVKARNLCCKAREGKKQDKCGVSCSDLYITVYLMRGQRMLQSYRTSKKKGSSDILFYENYSFDLSSLDLNELTLRLTAMHCCKHVINTDHVIGQVDTDDRTSETSFGCHWLEVITSSRRSVNKWHTFWC</sequence>
<dbReference type="SUPFAM" id="SSF49562">
    <property type="entry name" value="C2 domain (Calcium/lipid-binding domain, CaLB)"/>
    <property type="match status" value="1"/>
</dbReference>
<dbReference type="EMBL" id="CALNXI010001023">
    <property type="protein sequence ID" value="CAH3151907.1"/>
    <property type="molecule type" value="Genomic_DNA"/>
</dbReference>
<dbReference type="SMART" id="SM00239">
    <property type="entry name" value="C2"/>
    <property type="match status" value="1"/>
</dbReference>
<dbReference type="Gene3D" id="2.60.40.150">
    <property type="entry name" value="C2 domain"/>
    <property type="match status" value="1"/>
</dbReference>